<comment type="similarity">
    <text evidence="2 8">Belongs to the MIP/aquaporin (TC 1.A.8) family.</text>
</comment>
<accession>A0A9D4P269</accession>
<dbReference type="SUPFAM" id="SSF81338">
    <property type="entry name" value="Aquaporin-like"/>
    <property type="match status" value="1"/>
</dbReference>
<evidence type="ECO:0000256" key="7">
    <source>
        <dbReference type="ARBA" id="ARBA00045280"/>
    </source>
</evidence>
<dbReference type="InterPro" id="IPR050363">
    <property type="entry name" value="MIP/Aquaporin"/>
</dbReference>
<evidence type="ECO:0000256" key="1">
    <source>
        <dbReference type="ARBA" id="ARBA00004141"/>
    </source>
</evidence>
<dbReference type="InterPro" id="IPR000425">
    <property type="entry name" value="MIP"/>
</dbReference>
<dbReference type="Pfam" id="PF00230">
    <property type="entry name" value="MIP"/>
    <property type="match status" value="1"/>
</dbReference>
<evidence type="ECO:0000256" key="6">
    <source>
        <dbReference type="ARBA" id="ARBA00023136"/>
    </source>
</evidence>
<dbReference type="PROSITE" id="PS00221">
    <property type="entry name" value="MIP"/>
    <property type="match status" value="1"/>
</dbReference>
<feature type="transmembrane region" description="Helical" evidence="9">
    <location>
        <begin position="84"/>
        <end position="105"/>
    </location>
</feature>
<feature type="transmembrane region" description="Helical" evidence="9">
    <location>
        <begin position="155"/>
        <end position="176"/>
    </location>
</feature>
<evidence type="ECO:0000256" key="5">
    <source>
        <dbReference type="ARBA" id="ARBA00022989"/>
    </source>
</evidence>
<dbReference type="AlphaFoldDB" id="A0A9D4P269"/>
<feature type="transmembrane region" description="Helical" evidence="9">
    <location>
        <begin position="12"/>
        <end position="32"/>
    </location>
</feature>
<dbReference type="GO" id="GO:0015250">
    <property type="term" value="F:water channel activity"/>
    <property type="evidence" value="ECO:0007669"/>
    <property type="project" value="TreeGrafter"/>
</dbReference>
<dbReference type="InterPro" id="IPR023271">
    <property type="entry name" value="Aquaporin-like"/>
</dbReference>
<dbReference type="Proteomes" id="UP000828236">
    <property type="component" value="Unassembled WGS sequence"/>
</dbReference>
<feature type="transmembrane region" description="Helical" evidence="9">
    <location>
        <begin position="44"/>
        <end position="63"/>
    </location>
</feature>
<name>A0A9D4P269_DERFA</name>
<evidence type="ECO:0000256" key="2">
    <source>
        <dbReference type="ARBA" id="ARBA00006175"/>
    </source>
</evidence>
<evidence type="ECO:0000256" key="9">
    <source>
        <dbReference type="SAM" id="Phobius"/>
    </source>
</evidence>
<evidence type="ECO:0000256" key="4">
    <source>
        <dbReference type="ARBA" id="ARBA00022692"/>
    </source>
</evidence>
<dbReference type="PANTHER" id="PTHR43829:SF9">
    <property type="entry name" value="AQUAPORIN-9"/>
    <property type="match status" value="1"/>
</dbReference>
<reference evidence="10" key="1">
    <citation type="submission" date="2020-06" db="EMBL/GenBank/DDBJ databases">
        <authorList>
            <person name="Ji K."/>
            <person name="Li J."/>
        </authorList>
    </citation>
    <scope>NUCLEOTIDE SEQUENCE</scope>
    <source>
        <strain evidence="10">JKM2019</strain>
        <tissue evidence="10">Whole body</tissue>
    </source>
</reference>
<protein>
    <submittedName>
        <fullName evidence="10">Aquaporin</fullName>
    </submittedName>
</protein>
<keyword evidence="4 8" id="KW-0812">Transmembrane</keyword>
<proteinExistence type="inferred from homology"/>
<dbReference type="PROSITE" id="PS51257">
    <property type="entry name" value="PROKAR_LIPOPROTEIN"/>
    <property type="match status" value="1"/>
</dbReference>
<organism evidence="10">
    <name type="scientific">Dermatophagoides farinae</name>
    <name type="common">American house dust mite</name>
    <dbReference type="NCBI Taxonomy" id="6954"/>
    <lineage>
        <taxon>Eukaryota</taxon>
        <taxon>Metazoa</taxon>
        <taxon>Ecdysozoa</taxon>
        <taxon>Arthropoda</taxon>
        <taxon>Chelicerata</taxon>
        <taxon>Arachnida</taxon>
        <taxon>Acari</taxon>
        <taxon>Acariformes</taxon>
        <taxon>Sarcoptiformes</taxon>
        <taxon>Astigmata</taxon>
        <taxon>Psoroptidia</taxon>
        <taxon>Analgoidea</taxon>
        <taxon>Pyroglyphidae</taxon>
        <taxon>Dermatophagoidinae</taxon>
        <taxon>Dermatophagoides</taxon>
    </lineage>
</organism>
<evidence type="ECO:0000256" key="3">
    <source>
        <dbReference type="ARBA" id="ARBA00022448"/>
    </source>
</evidence>
<evidence type="ECO:0000313" key="10">
    <source>
        <dbReference type="EMBL" id="KAH7643380.1"/>
    </source>
</evidence>
<feature type="transmembrane region" description="Helical" evidence="9">
    <location>
        <begin position="205"/>
        <end position="227"/>
    </location>
</feature>
<gene>
    <name evidence="10" type="ORF">HUG17_10071</name>
</gene>
<keyword evidence="6 9" id="KW-0472">Membrane</keyword>
<dbReference type="Gene3D" id="1.20.1080.10">
    <property type="entry name" value="Glycerol uptake facilitator protein"/>
    <property type="match status" value="1"/>
</dbReference>
<comment type="function">
    <text evidence="7">Aquaglyceroporin that may modulate the water content and osmolytes during anhydrobiosis.</text>
</comment>
<evidence type="ECO:0000256" key="8">
    <source>
        <dbReference type="RuleBase" id="RU000477"/>
    </source>
</evidence>
<dbReference type="PRINTS" id="PR00783">
    <property type="entry name" value="MINTRINSICP"/>
</dbReference>
<dbReference type="InterPro" id="IPR022357">
    <property type="entry name" value="MIP_CS"/>
</dbReference>
<dbReference type="GO" id="GO:0016323">
    <property type="term" value="C:basolateral plasma membrane"/>
    <property type="evidence" value="ECO:0007669"/>
    <property type="project" value="TreeGrafter"/>
</dbReference>
<comment type="caution">
    <text evidence="10">The sequence shown here is derived from an EMBL/GenBank/DDBJ whole genome shotgun (WGS) entry which is preliminary data.</text>
</comment>
<dbReference type="EMBL" id="SDOV01000003">
    <property type="protein sequence ID" value="KAH7643380.1"/>
    <property type="molecule type" value="Genomic_DNA"/>
</dbReference>
<comment type="subcellular location">
    <subcellularLocation>
        <location evidence="1">Membrane</location>
        <topology evidence="1">Multi-pass membrane protein</topology>
    </subcellularLocation>
</comment>
<sequence>MHNLFKEFFAELIGTAILMLLGISGAACTVLTKAPMNLACAFGYAFGVIIASIFAGPISGAHINPAITIAFSVIGKFQWRKVPVYLIAQYIGSFIGSALAYSIYFEAIHGFDLDNGYNNDNVTEPSMITAVQHCLFMPYYSLVMNWPHQNCLQTLTTGLLILTFIIGFNYNCGAILNPARDLAPRILLSFIGYESRVFEPLNYNFWWAVGIVAPHSGAIIGAIGYFYMAKMRQSFVDGDNIFSLANADIIQAKSISLNNSSSQENGRIINHHHNHHQQQQMTNRQMFHDKVNTEFHQ</sequence>
<dbReference type="GO" id="GO:0015254">
    <property type="term" value="F:glycerol channel activity"/>
    <property type="evidence" value="ECO:0007669"/>
    <property type="project" value="TreeGrafter"/>
</dbReference>
<dbReference type="PANTHER" id="PTHR43829">
    <property type="entry name" value="AQUAPORIN OR AQUAGLYCEROPORIN RELATED"/>
    <property type="match status" value="1"/>
</dbReference>
<keyword evidence="5 9" id="KW-1133">Transmembrane helix</keyword>
<feature type="transmembrane region" description="Helical" evidence="9">
    <location>
        <begin position="125"/>
        <end position="143"/>
    </location>
</feature>
<keyword evidence="3 8" id="KW-0813">Transport</keyword>
<reference evidence="10" key="2">
    <citation type="journal article" date="2021" name="World Allergy Organ. J.">
        <title>Chromosome-level assembly of Dermatophagoides farinae genome and transcriptome reveals two novel allergens Der f 37 and Der f 39.</title>
        <authorList>
            <person name="Chen J."/>
            <person name="Cai Z."/>
            <person name="Fan D."/>
            <person name="Hu J."/>
            <person name="Hou Y."/>
            <person name="He Y."/>
            <person name="Zhang Z."/>
            <person name="Zhao Z."/>
            <person name="Gao P."/>
            <person name="Hu W."/>
            <person name="Sun J."/>
            <person name="Li J."/>
            <person name="Ji K."/>
        </authorList>
    </citation>
    <scope>NUCLEOTIDE SEQUENCE</scope>
    <source>
        <strain evidence="10">JKM2019</strain>
    </source>
</reference>